<keyword evidence="1" id="KW-0812">Transmembrane</keyword>
<feature type="transmembrane region" description="Helical" evidence="1">
    <location>
        <begin position="64"/>
        <end position="87"/>
    </location>
</feature>
<evidence type="ECO:0000256" key="1">
    <source>
        <dbReference type="SAM" id="Phobius"/>
    </source>
</evidence>
<dbReference type="OrthoDB" id="1118972at2"/>
<dbReference type="Pfam" id="PF04224">
    <property type="entry name" value="DUF417"/>
    <property type="match status" value="1"/>
</dbReference>
<dbReference type="PIRSF" id="PIRSF028065">
    <property type="entry name" value="UCP028065"/>
    <property type="match status" value="1"/>
</dbReference>
<dbReference type="Proteomes" id="UP000323876">
    <property type="component" value="Unassembled WGS sequence"/>
</dbReference>
<organism evidence="2 3">
    <name type="scientific">Nocardia colli</name>
    <dbReference type="NCBI Taxonomy" id="2545717"/>
    <lineage>
        <taxon>Bacteria</taxon>
        <taxon>Bacillati</taxon>
        <taxon>Actinomycetota</taxon>
        <taxon>Actinomycetes</taxon>
        <taxon>Mycobacteriales</taxon>
        <taxon>Nocardiaceae</taxon>
        <taxon>Nocardia</taxon>
    </lineage>
</organism>
<keyword evidence="3" id="KW-1185">Reference proteome</keyword>
<keyword evidence="1" id="KW-0472">Membrane</keyword>
<sequence>MATITRTSTFDRVAAVPTIGAALSRYGLALVILWIGAMKFFSFEAQGIQPLVASSPLMSWLYDLLSVNALSAVLGVVEIAIGLSIAAGRFAPRVGLIGSAGAVILFLTTLSFMLSAPGVWQPGYGFPFLGSGGGFLIKDLVLLGVSVATAGEALAAIRAQRH</sequence>
<dbReference type="EMBL" id="VXLC01000017">
    <property type="protein sequence ID" value="KAA8884941.1"/>
    <property type="molecule type" value="Genomic_DNA"/>
</dbReference>
<dbReference type="InterPro" id="IPR007339">
    <property type="entry name" value="RclC-like"/>
</dbReference>
<dbReference type="PANTHER" id="PTHR40106:SF1">
    <property type="entry name" value="INNER MEMBRANE PROTEIN RCLC"/>
    <property type="match status" value="1"/>
</dbReference>
<feature type="transmembrane region" description="Helical" evidence="1">
    <location>
        <begin position="12"/>
        <end position="35"/>
    </location>
</feature>
<dbReference type="GO" id="GO:0005886">
    <property type="term" value="C:plasma membrane"/>
    <property type="evidence" value="ECO:0007669"/>
    <property type="project" value="TreeGrafter"/>
</dbReference>
<comment type="caution">
    <text evidence="2">The sequence shown here is derived from an EMBL/GenBank/DDBJ whole genome shotgun (WGS) entry which is preliminary data.</text>
</comment>
<dbReference type="RefSeq" id="WP_150405782.1">
    <property type="nucleotide sequence ID" value="NZ_VXLC01000017.1"/>
</dbReference>
<dbReference type="InterPro" id="IPR016865">
    <property type="entry name" value="RclC"/>
</dbReference>
<gene>
    <name evidence="2" type="ORF">F3087_31750</name>
</gene>
<dbReference type="AlphaFoldDB" id="A0A5N0EBT4"/>
<dbReference type="PANTHER" id="PTHR40106">
    <property type="entry name" value="INNER MEMBRANE PROTEIN RCLC"/>
    <property type="match status" value="1"/>
</dbReference>
<proteinExistence type="predicted"/>
<accession>A0A5N0EBT4</accession>
<protein>
    <submittedName>
        <fullName evidence="2">DUF417 family protein</fullName>
    </submittedName>
</protein>
<keyword evidence="1" id="KW-1133">Transmembrane helix</keyword>
<dbReference type="GO" id="GO:1901530">
    <property type="term" value="P:response to hypochlorite"/>
    <property type="evidence" value="ECO:0007669"/>
    <property type="project" value="TreeGrafter"/>
</dbReference>
<reference evidence="2 3" key="1">
    <citation type="submission" date="2019-09" db="EMBL/GenBank/DDBJ databases">
        <authorList>
            <person name="Wang X."/>
        </authorList>
    </citation>
    <scope>NUCLEOTIDE SEQUENCE [LARGE SCALE GENOMIC DNA]</scope>
    <source>
        <strain evidence="2 3">CICC 11023</strain>
    </source>
</reference>
<feature type="transmembrane region" description="Helical" evidence="1">
    <location>
        <begin position="94"/>
        <end position="120"/>
    </location>
</feature>
<evidence type="ECO:0000313" key="3">
    <source>
        <dbReference type="Proteomes" id="UP000323876"/>
    </source>
</evidence>
<name>A0A5N0EBT4_9NOCA</name>
<evidence type="ECO:0000313" key="2">
    <source>
        <dbReference type="EMBL" id="KAA8884941.1"/>
    </source>
</evidence>